<dbReference type="KEGG" id="bgv:CAL12_10385"/>
<dbReference type="RefSeq" id="WP_086064403.1">
    <property type="nucleotide sequence ID" value="NZ_CP021108.1"/>
</dbReference>
<dbReference type="InterPro" id="IPR002711">
    <property type="entry name" value="HNH"/>
</dbReference>
<organism evidence="2 3">
    <name type="scientific">Bordetella genomosp. 8</name>
    <dbReference type="NCBI Taxonomy" id="1416806"/>
    <lineage>
        <taxon>Bacteria</taxon>
        <taxon>Pseudomonadati</taxon>
        <taxon>Pseudomonadota</taxon>
        <taxon>Betaproteobacteria</taxon>
        <taxon>Burkholderiales</taxon>
        <taxon>Alcaligenaceae</taxon>
        <taxon>Bordetella</taxon>
    </lineage>
</organism>
<dbReference type="GO" id="GO:0004519">
    <property type="term" value="F:endonuclease activity"/>
    <property type="evidence" value="ECO:0007669"/>
    <property type="project" value="InterPro"/>
</dbReference>
<dbReference type="GO" id="GO:0008270">
    <property type="term" value="F:zinc ion binding"/>
    <property type="evidence" value="ECO:0007669"/>
    <property type="project" value="InterPro"/>
</dbReference>
<protein>
    <recommendedName>
        <fullName evidence="1">HNH domain-containing protein</fullName>
    </recommendedName>
</protein>
<reference evidence="2 3" key="1">
    <citation type="submission" date="2017-05" db="EMBL/GenBank/DDBJ databases">
        <title>Complete and WGS of Bordetella genogroups.</title>
        <authorList>
            <person name="Spilker T."/>
            <person name="LiPuma J."/>
        </authorList>
    </citation>
    <scope>NUCLEOTIDE SEQUENCE [LARGE SCALE GENOMIC DNA]</scope>
    <source>
        <strain evidence="2 3">AU19157</strain>
    </source>
</reference>
<accession>A0A1W6YJG6</accession>
<evidence type="ECO:0000259" key="1">
    <source>
        <dbReference type="Pfam" id="PF01844"/>
    </source>
</evidence>
<proteinExistence type="predicted"/>
<dbReference type="Gene3D" id="1.10.30.50">
    <property type="match status" value="1"/>
</dbReference>
<dbReference type="EMBL" id="CP021108">
    <property type="protein sequence ID" value="ARP81207.1"/>
    <property type="molecule type" value="Genomic_DNA"/>
</dbReference>
<keyword evidence="3" id="KW-1185">Reference proteome</keyword>
<evidence type="ECO:0000313" key="3">
    <source>
        <dbReference type="Proteomes" id="UP000194151"/>
    </source>
</evidence>
<dbReference type="AlphaFoldDB" id="A0A1W6YJG6"/>
<feature type="domain" description="HNH" evidence="1">
    <location>
        <begin position="179"/>
        <end position="234"/>
    </location>
</feature>
<dbReference type="InterPro" id="IPR003615">
    <property type="entry name" value="HNH_nuc"/>
</dbReference>
<name>A0A1W6YJG6_9BORD</name>
<dbReference type="GO" id="GO:0003676">
    <property type="term" value="F:nucleic acid binding"/>
    <property type="evidence" value="ECO:0007669"/>
    <property type="project" value="InterPro"/>
</dbReference>
<dbReference type="CDD" id="cd00085">
    <property type="entry name" value="HNHc"/>
    <property type="match status" value="1"/>
</dbReference>
<dbReference type="Proteomes" id="UP000194151">
    <property type="component" value="Chromosome"/>
</dbReference>
<evidence type="ECO:0000313" key="2">
    <source>
        <dbReference type="EMBL" id="ARP81207.1"/>
    </source>
</evidence>
<dbReference type="Pfam" id="PF01844">
    <property type="entry name" value="HNH"/>
    <property type="match status" value="1"/>
</dbReference>
<dbReference type="OrthoDB" id="9802640at2"/>
<gene>
    <name evidence="2" type="ORF">CAL12_10385</name>
</gene>
<sequence>MVEEKSNKRNAIWARDQLILALDLYIRNRRSLPSKHSSAISELSAILNRLGAALGQRGGATYRNANGVYMKLMNFRRFDAEYTSDGKTGLTRGNQDEARVWRQFADKPAYLAEVARFIRQAITEYETGVVSMTGPDEQAIEEAEEGKVATRIHRYRERDRRIVSQAKTRALKQHGRLFCAACGFDFQKLYGEIGSGLIEVHHTKPVHKLEPGEKTKVADLVLLCSNCHRVIHSRREWITLEQIIAAIESAKARQGHFSLTPAS</sequence>